<dbReference type="InterPro" id="IPR002131">
    <property type="entry name" value="Gphrmn_rcpt_fam"/>
</dbReference>
<comment type="subcellular location">
    <subcellularLocation>
        <location evidence="1">Membrane</location>
    </subcellularLocation>
</comment>
<dbReference type="PANTHER" id="PTHR24372:SF0">
    <property type="entry name" value="THYROTROPIN RECEPTOR"/>
    <property type="match status" value="1"/>
</dbReference>
<evidence type="ECO:0000256" key="7">
    <source>
        <dbReference type="SAM" id="Phobius"/>
    </source>
</evidence>
<evidence type="ECO:0000256" key="2">
    <source>
        <dbReference type="ARBA" id="ARBA00022614"/>
    </source>
</evidence>
<dbReference type="GO" id="GO:0005886">
    <property type="term" value="C:plasma membrane"/>
    <property type="evidence" value="ECO:0007669"/>
    <property type="project" value="TreeGrafter"/>
</dbReference>
<dbReference type="InterPro" id="IPR000276">
    <property type="entry name" value="GPCR_Rhodpsn"/>
</dbReference>
<evidence type="ECO:0000313" key="10">
    <source>
        <dbReference type="RefSeq" id="XP_038865072.1"/>
    </source>
</evidence>
<accession>A0A8U1EW16</accession>
<organism evidence="9 10">
    <name type="scientific">Salvelinus namaycush</name>
    <name type="common">Lake trout</name>
    <name type="synonym">Salmo namaycush</name>
    <dbReference type="NCBI Taxonomy" id="8040"/>
    <lineage>
        <taxon>Eukaryota</taxon>
        <taxon>Metazoa</taxon>
        <taxon>Chordata</taxon>
        <taxon>Craniata</taxon>
        <taxon>Vertebrata</taxon>
        <taxon>Euteleostomi</taxon>
        <taxon>Actinopterygii</taxon>
        <taxon>Neopterygii</taxon>
        <taxon>Teleostei</taxon>
        <taxon>Protacanthopterygii</taxon>
        <taxon>Salmoniformes</taxon>
        <taxon>Salmonidae</taxon>
        <taxon>Salmoninae</taxon>
        <taxon>Salvelinus</taxon>
    </lineage>
</organism>
<dbReference type="KEGG" id="snh:120060081"/>
<evidence type="ECO:0000259" key="8">
    <source>
        <dbReference type="PROSITE" id="PS50262"/>
    </source>
</evidence>
<dbReference type="Proteomes" id="UP000808372">
    <property type="component" value="Chromosome 15"/>
</dbReference>
<keyword evidence="4" id="KW-0677">Repeat</keyword>
<dbReference type="GO" id="GO:0009755">
    <property type="term" value="P:hormone-mediated signaling pathway"/>
    <property type="evidence" value="ECO:0007669"/>
    <property type="project" value="TreeGrafter"/>
</dbReference>
<feature type="transmembrane region" description="Helical" evidence="7">
    <location>
        <begin position="59"/>
        <end position="80"/>
    </location>
</feature>
<evidence type="ECO:0000256" key="6">
    <source>
        <dbReference type="ARBA" id="ARBA00023136"/>
    </source>
</evidence>
<dbReference type="InterPro" id="IPR017452">
    <property type="entry name" value="GPCR_Rhodpsn_7TM"/>
</dbReference>
<name>A0A8U1EW16_SALNM</name>
<proteinExistence type="predicted"/>
<gene>
    <name evidence="10" type="primary">LOC120060081</name>
</gene>
<dbReference type="Pfam" id="PF00001">
    <property type="entry name" value="7tm_1"/>
    <property type="match status" value="1"/>
</dbReference>
<evidence type="ECO:0000313" key="9">
    <source>
        <dbReference type="Proteomes" id="UP000808372"/>
    </source>
</evidence>
<dbReference type="PROSITE" id="PS50262">
    <property type="entry name" value="G_PROTEIN_RECEP_F1_2"/>
    <property type="match status" value="1"/>
</dbReference>
<evidence type="ECO:0000256" key="5">
    <source>
        <dbReference type="ARBA" id="ARBA00022989"/>
    </source>
</evidence>
<feature type="transmembrane region" description="Helical" evidence="7">
    <location>
        <begin position="86"/>
        <end position="107"/>
    </location>
</feature>
<dbReference type="GO" id="GO:0007189">
    <property type="term" value="P:adenylate cyclase-activating G protein-coupled receptor signaling pathway"/>
    <property type="evidence" value="ECO:0007669"/>
    <property type="project" value="TreeGrafter"/>
</dbReference>
<feature type="domain" description="G-protein coupled receptors family 1 profile" evidence="8">
    <location>
        <begin position="69"/>
        <end position="151"/>
    </location>
</feature>
<dbReference type="AlphaFoldDB" id="A0A8U1EW16"/>
<reference evidence="10" key="1">
    <citation type="submission" date="2025-08" db="UniProtKB">
        <authorList>
            <consortium name="RefSeq"/>
        </authorList>
    </citation>
    <scope>IDENTIFICATION</scope>
    <source>
        <tissue evidence="10">White muscle</tissue>
    </source>
</reference>
<dbReference type="PRINTS" id="PR00237">
    <property type="entry name" value="GPCRRHODOPSN"/>
</dbReference>
<keyword evidence="2" id="KW-0433">Leucine-rich repeat</keyword>
<evidence type="ECO:0000256" key="4">
    <source>
        <dbReference type="ARBA" id="ARBA00022737"/>
    </source>
</evidence>
<evidence type="ECO:0000256" key="1">
    <source>
        <dbReference type="ARBA" id="ARBA00004370"/>
    </source>
</evidence>
<keyword evidence="3 7" id="KW-0812">Transmembrane</keyword>
<dbReference type="SUPFAM" id="SSF81321">
    <property type="entry name" value="Family A G protein-coupled receptor-like"/>
    <property type="match status" value="1"/>
</dbReference>
<dbReference type="RefSeq" id="XP_038865072.1">
    <property type="nucleotide sequence ID" value="XM_039009144.1"/>
</dbReference>
<dbReference type="GO" id="GO:0008528">
    <property type="term" value="F:G protein-coupled peptide receptor activity"/>
    <property type="evidence" value="ECO:0007669"/>
    <property type="project" value="TreeGrafter"/>
</dbReference>
<protein>
    <submittedName>
        <fullName evidence="10">Lutropin-choriogonadotropic hormone receptor-like</fullName>
    </submittedName>
</protein>
<sequence>MKTKQLSNQVRDNIVEKHVESIICNLTSSAKSQRSKEVLWDTFNPCEVVMSLGFMQVSVWLVSLLAVLANLLVLFILLTSHNKLTIIRFLLSNLALADLYMGMYLLLTVDLYMRSRSHHYAIDWQTGAGCQLAGALTVFASELSVYTLAAM</sequence>
<dbReference type="PANTHER" id="PTHR24372">
    <property type="entry name" value="GLYCOPROTEIN HORMONE RECEPTOR"/>
    <property type="match status" value="1"/>
</dbReference>
<evidence type="ECO:0000256" key="3">
    <source>
        <dbReference type="ARBA" id="ARBA00022692"/>
    </source>
</evidence>
<dbReference type="Gene3D" id="1.20.1070.10">
    <property type="entry name" value="Rhodopsin 7-helix transmembrane proteins"/>
    <property type="match status" value="1"/>
</dbReference>
<keyword evidence="5 7" id="KW-1133">Transmembrane helix</keyword>
<keyword evidence="9" id="KW-1185">Reference proteome</keyword>
<dbReference type="GeneID" id="120060081"/>
<keyword evidence="6 7" id="KW-0472">Membrane</keyword>
<dbReference type="PRINTS" id="PR00373">
    <property type="entry name" value="GLYCHORMONER"/>
</dbReference>
<dbReference type="GO" id="GO:0004996">
    <property type="term" value="F:thyroid-stimulating hormone receptor activity"/>
    <property type="evidence" value="ECO:0007669"/>
    <property type="project" value="TreeGrafter"/>
</dbReference>